<sequence>MNKVEEIITLLSQLASRIQTDPCPQLASLNQSLNLINEDESRVRVLHKALSLMCFKAPQVFDEELKCMVGTIVSVLNSCISCQVLSSFEKEECLRIGTLISRGNCVKLIQACFGIAGKLEKHETLKEMLLGAVLRVAVSASCYEGLSPRTPVLSLESGCGINASLLEIQHLFHEDISVTNNKIPLRLLLWYLDPLTLKHDVSEVLREVVERPFLDLKKELHDRLTWRSVVVCLALSPTKFIETRTLLHNWFLITGLASILEFQIKLVSSVLDVLSQPMGWSLSMEVGSQLPFSDAYFANEHNMLAVLLGPFSCESFLGLAHHIRESDILAQKCSHQTFEDNTTWKKLINYRSTWAQLIAFPEWFFFAAILLFSKNGCQFAFWSRCITSAVTTEHTCDAEQCCTAAARYLAYIISPMSEIHHDLLVKNLIQISESWIKRCSSNMKKGTSGCTKNLRKLELRDKGKDNVAAKEIHSQALRLWLKDFHDCHVRYWTDIIKRSLFKGAWKQNTSFQLQNLLFRKISLGIFIGHSNLHEEGCELLLHYVATGDILRSTGTRDIELKDEIQKRKSTDDAVAGVRLVFDLFDVIESMSSSIFETDENRLSFVCQLKMKAVRFIVKCIKRLLEDIKDWDTCKMSMLFDLHKRLERWSYQEGDIIKRSKPLEDVLSALHCKIDLQ</sequence>
<evidence type="ECO:0000313" key="1">
    <source>
        <dbReference type="EMBL" id="KAF9615110.1"/>
    </source>
</evidence>
<gene>
    <name evidence="1" type="ORF">IFM89_021681</name>
</gene>
<dbReference type="Proteomes" id="UP000631114">
    <property type="component" value="Unassembled WGS sequence"/>
</dbReference>
<dbReference type="EMBL" id="JADFTS010000003">
    <property type="protein sequence ID" value="KAF9615110.1"/>
    <property type="molecule type" value="Genomic_DNA"/>
</dbReference>
<organism evidence="1 2">
    <name type="scientific">Coptis chinensis</name>
    <dbReference type="NCBI Taxonomy" id="261450"/>
    <lineage>
        <taxon>Eukaryota</taxon>
        <taxon>Viridiplantae</taxon>
        <taxon>Streptophyta</taxon>
        <taxon>Embryophyta</taxon>
        <taxon>Tracheophyta</taxon>
        <taxon>Spermatophyta</taxon>
        <taxon>Magnoliopsida</taxon>
        <taxon>Ranunculales</taxon>
        <taxon>Ranunculaceae</taxon>
        <taxon>Coptidoideae</taxon>
        <taxon>Coptis</taxon>
    </lineage>
</organism>
<comment type="caution">
    <text evidence="1">The sequence shown here is derived from an EMBL/GenBank/DDBJ whole genome shotgun (WGS) entry which is preliminary data.</text>
</comment>
<evidence type="ECO:0000313" key="2">
    <source>
        <dbReference type="Proteomes" id="UP000631114"/>
    </source>
</evidence>
<protein>
    <submittedName>
        <fullName evidence="1">Uncharacterized protein</fullName>
    </submittedName>
</protein>
<dbReference type="AlphaFoldDB" id="A0A835IA27"/>
<dbReference type="PANTHER" id="PTHR48221:SF2">
    <property type="entry name" value="ACYL-COA SYNTHETASE FAMILY PROTEIN"/>
    <property type="match status" value="1"/>
</dbReference>
<proteinExistence type="predicted"/>
<accession>A0A835IA27</accession>
<reference evidence="1 2" key="1">
    <citation type="submission" date="2020-10" db="EMBL/GenBank/DDBJ databases">
        <title>The Coptis chinensis genome and diversification of protoberbering-type alkaloids.</title>
        <authorList>
            <person name="Wang B."/>
            <person name="Shu S."/>
            <person name="Song C."/>
            <person name="Liu Y."/>
        </authorList>
    </citation>
    <scope>NUCLEOTIDE SEQUENCE [LARGE SCALE GENOMIC DNA]</scope>
    <source>
        <strain evidence="1">HL-2020</strain>
        <tissue evidence="1">Leaf</tissue>
    </source>
</reference>
<dbReference type="OrthoDB" id="1917939at2759"/>
<keyword evidence="2" id="KW-1185">Reference proteome</keyword>
<name>A0A835IA27_9MAGN</name>
<dbReference type="PANTHER" id="PTHR48221">
    <property type="entry name" value="ACYL-COA SYNTHETASE FAMILY PROTEIN"/>
    <property type="match status" value="1"/>
</dbReference>